<dbReference type="AlphaFoldDB" id="A0AAE0Q7T2"/>
<organism evidence="3 4">
    <name type="scientific">Hemibagrus guttatus</name>
    <dbReference type="NCBI Taxonomy" id="175788"/>
    <lineage>
        <taxon>Eukaryota</taxon>
        <taxon>Metazoa</taxon>
        <taxon>Chordata</taxon>
        <taxon>Craniata</taxon>
        <taxon>Vertebrata</taxon>
        <taxon>Euteleostomi</taxon>
        <taxon>Actinopterygii</taxon>
        <taxon>Neopterygii</taxon>
        <taxon>Teleostei</taxon>
        <taxon>Ostariophysi</taxon>
        <taxon>Siluriformes</taxon>
        <taxon>Bagridae</taxon>
        <taxon>Hemibagrus</taxon>
    </lineage>
</organism>
<keyword evidence="4" id="KW-1185">Reference proteome</keyword>
<dbReference type="GO" id="GO:0005634">
    <property type="term" value="C:nucleus"/>
    <property type="evidence" value="ECO:0007669"/>
    <property type="project" value="UniProtKB-SubCell"/>
</dbReference>
<gene>
    <name evidence="3" type="ORF">QTP70_033826</name>
</gene>
<feature type="domain" description="Chromo" evidence="2">
    <location>
        <begin position="41"/>
        <end position="102"/>
    </location>
</feature>
<protein>
    <recommendedName>
        <fullName evidence="2">Chromo domain-containing protein</fullName>
    </recommendedName>
</protein>
<sequence>MTGIIAARPSGRTPMYVFRELSTDNVSMQIGEDNIEAAPAYLVHFLIDSRHRRGILQYLVDWKGYGPEERSWVNAALMSFISHTPTDLHPDPMANLAEEHLE</sequence>
<dbReference type="InterPro" id="IPR023780">
    <property type="entry name" value="Chromo_domain"/>
</dbReference>
<dbReference type="Proteomes" id="UP001274896">
    <property type="component" value="Unassembled WGS sequence"/>
</dbReference>
<dbReference type="EMBL" id="JAUCMX010000021">
    <property type="protein sequence ID" value="KAK3514895.1"/>
    <property type="molecule type" value="Genomic_DNA"/>
</dbReference>
<evidence type="ECO:0000313" key="4">
    <source>
        <dbReference type="Proteomes" id="UP001274896"/>
    </source>
</evidence>
<proteinExistence type="predicted"/>
<dbReference type="SUPFAM" id="SSF54160">
    <property type="entry name" value="Chromo domain-like"/>
    <property type="match status" value="1"/>
</dbReference>
<evidence type="ECO:0000313" key="3">
    <source>
        <dbReference type="EMBL" id="KAK3514895.1"/>
    </source>
</evidence>
<accession>A0AAE0Q7T2</accession>
<evidence type="ECO:0000256" key="1">
    <source>
        <dbReference type="ARBA" id="ARBA00004123"/>
    </source>
</evidence>
<evidence type="ECO:0000259" key="2">
    <source>
        <dbReference type="PROSITE" id="PS50013"/>
    </source>
</evidence>
<dbReference type="Pfam" id="PF00385">
    <property type="entry name" value="Chromo"/>
    <property type="match status" value="1"/>
</dbReference>
<comment type="subcellular location">
    <subcellularLocation>
        <location evidence="1">Nucleus</location>
    </subcellularLocation>
</comment>
<dbReference type="Gene3D" id="2.40.50.40">
    <property type="match status" value="1"/>
</dbReference>
<dbReference type="InterPro" id="IPR016197">
    <property type="entry name" value="Chromo-like_dom_sf"/>
</dbReference>
<dbReference type="InterPro" id="IPR000953">
    <property type="entry name" value="Chromo/chromo_shadow_dom"/>
</dbReference>
<dbReference type="PROSITE" id="PS50013">
    <property type="entry name" value="CHROMO_2"/>
    <property type="match status" value="1"/>
</dbReference>
<name>A0AAE0Q7T2_9TELE</name>
<feature type="non-terminal residue" evidence="3">
    <location>
        <position position="1"/>
    </location>
</feature>
<comment type="caution">
    <text evidence="3">The sequence shown here is derived from an EMBL/GenBank/DDBJ whole genome shotgun (WGS) entry which is preliminary data.</text>
</comment>
<reference evidence="3" key="1">
    <citation type="submission" date="2023-06" db="EMBL/GenBank/DDBJ databases">
        <title>Male Hemibagrus guttatus genome.</title>
        <authorList>
            <person name="Bian C."/>
        </authorList>
    </citation>
    <scope>NUCLEOTIDE SEQUENCE</scope>
    <source>
        <strain evidence="3">Male_cb2023</strain>
        <tissue evidence="3">Muscle</tissue>
    </source>
</reference>